<name>A0A3M7P7M8_BRAPC</name>
<accession>A0A3M7P7M8</accession>
<protein>
    <submittedName>
        <fullName evidence="1">Uncharacterized protein</fullName>
    </submittedName>
</protein>
<sequence length="62" mass="7471">FKLFKLLNLIYSSRNFVLPTSLEKKALRNFPIQDRYQTYQSPIVHTWIVLKFGHSIKSRKIF</sequence>
<keyword evidence="2" id="KW-1185">Reference proteome</keyword>
<organism evidence="1 2">
    <name type="scientific">Brachionus plicatilis</name>
    <name type="common">Marine rotifer</name>
    <name type="synonym">Brachionus muelleri</name>
    <dbReference type="NCBI Taxonomy" id="10195"/>
    <lineage>
        <taxon>Eukaryota</taxon>
        <taxon>Metazoa</taxon>
        <taxon>Spiralia</taxon>
        <taxon>Gnathifera</taxon>
        <taxon>Rotifera</taxon>
        <taxon>Eurotatoria</taxon>
        <taxon>Monogononta</taxon>
        <taxon>Pseudotrocha</taxon>
        <taxon>Ploima</taxon>
        <taxon>Brachionidae</taxon>
        <taxon>Brachionus</taxon>
    </lineage>
</organism>
<proteinExistence type="predicted"/>
<evidence type="ECO:0000313" key="2">
    <source>
        <dbReference type="Proteomes" id="UP000276133"/>
    </source>
</evidence>
<comment type="caution">
    <text evidence="1">The sequence shown here is derived from an EMBL/GenBank/DDBJ whole genome shotgun (WGS) entry which is preliminary data.</text>
</comment>
<dbReference type="EMBL" id="REGN01012608">
    <property type="protein sequence ID" value="RMZ95078.1"/>
    <property type="molecule type" value="Genomic_DNA"/>
</dbReference>
<gene>
    <name evidence="1" type="ORF">BpHYR1_019458</name>
</gene>
<dbReference type="AlphaFoldDB" id="A0A3M7P7M8"/>
<feature type="non-terminal residue" evidence="1">
    <location>
        <position position="1"/>
    </location>
</feature>
<evidence type="ECO:0000313" key="1">
    <source>
        <dbReference type="EMBL" id="RMZ95078.1"/>
    </source>
</evidence>
<reference evidence="1 2" key="1">
    <citation type="journal article" date="2018" name="Sci. Rep.">
        <title>Genomic signatures of local adaptation to the degree of environmental predictability in rotifers.</title>
        <authorList>
            <person name="Franch-Gras L."/>
            <person name="Hahn C."/>
            <person name="Garcia-Roger E.M."/>
            <person name="Carmona M.J."/>
            <person name="Serra M."/>
            <person name="Gomez A."/>
        </authorList>
    </citation>
    <scope>NUCLEOTIDE SEQUENCE [LARGE SCALE GENOMIC DNA]</scope>
    <source>
        <strain evidence="1">HYR1</strain>
    </source>
</reference>
<dbReference type="Proteomes" id="UP000276133">
    <property type="component" value="Unassembled WGS sequence"/>
</dbReference>